<evidence type="ECO:0000256" key="2">
    <source>
        <dbReference type="SAM" id="SignalP"/>
    </source>
</evidence>
<gene>
    <name evidence="3" type="ORF">SAMN04488135_107116</name>
</gene>
<dbReference type="PANTHER" id="PTHR42928">
    <property type="entry name" value="TRICARBOXYLATE-BINDING PROTEIN"/>
    <property type="match status" value="1"/>
</dbReference>
<dbReference type="STRING" id="658167.SAMN04488135_107116"/>
<keyword evidence="4" id="KW-1185">Reference proteome</keyword>
<evidence type="ECO:0000313" key="3">
    <source>
        <dbReference type="EMBL" id="SHI02791.1"/>
    </source>
</evidence>
<dbReference type="EMBL" id="FQXE01000007">
    <property type="protein sequence ID" value="SHI02791.1"/>
    <property type="molecule type" value="Genomic_DNA"/>
</dbReference>
<dbReference type="Gene3D" id="3.40.190.10">
    <property type="entry name" value="Periplasmic binding protein-like II"/>
    <property type="match status" value="1"/>
</dbReference>
<sequence length="327" mass="33521">MIGFLLRRAGSAAALGALLSMPFACSAQSYPAKPIHLVVPFPPGGVADIIARPIAERIGRSLGQTVIVENRGGATGTIGAAYVANSAADGYTLLFATTNEIAMSPTLYKSLPYDPVKAFSPVMPLAEFPNVLVVGASTPADSLAKLIDLAKSRKASLSFASSGVGSTNHLTAELFKSEAKVGVLNVPYKGGGPALVDLVGGQVDAMFATLPSAINMIASGKLKAIAVTGQHRSPALPDVPTAKEAGLSGLVVTTWNGVLAPAGTPKAVIDRLHQALGEAVADPEIRQKLAAAGAEPMTGTPEAFASTIKADFDRWSEVIKRAGIEAQ</sequence>
<dbReference type="CDD" id="cd13578">
    <property type="entry name" value="PBP2_Bug27"/>
    <property type="match status" value="1"/>
</dbReference>
<dbReference type="AlphaFoldDB" id="A0A1M5XSL1"/>
<keyword evidence="3" id="KW-0675">Receptor</keyword>
<organism evidence="3 4">
    <name type="scientific">Pollutimonas bauzanensis</name>
    <dbReference type="NCBI Taxonomy" id="658167"/>
    <lineage>
        <taxon>Bacteria</taxon>
        <taxon>Pseudomonadati</taxon>
        <taxon>Pseudomonadota</taxon>
        <taxon>Betaproteobacteria</taxon>
        <taxon>Burkholderiales</taxon>
        <taxon>Alcaligenaceae</taxon>
        <taxon>Pollutimonas</taxon>
    </lineage>
</organism>
<dbReference type="RefSeq" id="WP_073104004.1">
    <property type="nucleotide sequence ID" value="NZ_FQXE01000007.1"/>
</dbReference>
<dbReference type="SUPFAM" id="SSF53850">
    <property type="entry name" value="Periplasmic binding protein-like II"/>
    <property type="match status" value="1"/>
</dbReference>
<comment type="similarity">
    <text evidence="1">Belongs to the UPF0065 (bug) family.</text>
</comment>
<feature type="chain" id="PRO_5012657825" evidence="2">
    <location>
        <begin position="27"/>
        <end position="327"/>
    </location>
</feature>
<evidence type="ECO:0000313" key="4">
    <source>
        <dbReference type="Proteomes" id="UP000184226"/>
    </source>
</evidence>
<dbReference type="PIRSF" id="PIRSF017082">
    <property type="entry name" value="YflP"/>
    <property type="match status" value="1"/>
</dbReference>
<dbReference type="PANTHER" id="PTHR42928:SF5">
    <property type="entry name" value="BLR1237 PROTEIN"/>
    <property type="match status" value="1"/>
</dbReference>
<dbReference type="InterPro" id="IPR005064">
    <property type="entry name" value="BUG"/>
</dbReference>
<keyword evidence="2" id="KW-0732">Signal</keyword>
<dbReference type="Pfam" id="PF03401">
    <property type="entry name" value="TctC"/>
    <property type="match status" value="1"/>
</dbReference>
<name>A0A1M5XSL1_9BURK</name>
<proteinExistence type="inferred from homology"/>
<dbReference type="Proteomes" id="UP000184226">
    <property type="component" value="Unassembled WGS sequence"/>
</dbReference>
<dbReference type="Gene3D" id="3.40.190.150">
    <property type="entry name" value="Bordetella uptake gene, domain 1"/>
    <property type="match status" value="1"/>
</dbReference>
<evidence type="ECO:0000256" key="1">
    <source>
        <dbReference type="ARBA" id="ARBA00006987"/>
    </source>
</evidence>
<reference evidence="3 4" key="1">
    <citation type="submission" date="2016-11" db="EMBL/GenBank/DDBJ databases">
        <authorList>
            <person name="Jaros S."/>
            <person name="Januszkiewicz K."/>
            <person name="Wedrychowicz H."/>
        </authorList>
    </citation>
    <scope>NUCLEOTIDE SEQUENCE [LARGE SCALE GENOMIC DNA]</scope>
    <source>
        <strain evidence="3 4">CGMCC 1.10190</strain>
    </source>
</reference>
<protein>
    <submittedName>
        <fullName evidence="3">Tripartite-type tricarboxylate transporter, receptor component TctC</fullName>
    </submittedName>
</protein>
<dbReference type="InterPro" id="IPR042100">
    <property type="entry name" value="Bug_dom1"/>
</dbReference>
<accession>A0A1M5XSL1</accession>
<feature type="signal peptide" evidence="2">
    <location>
        <begin position="1"/>
        <end position="26"/>
    </location>
</feature>